<gene>
    <name evidence="1" type="ORF">KCG34_10580</name>
</gene>
<dbReference type="Gene3D" id="2.40.400.10">
    <property type="entry name" value="Acetoacetate decarboxylase-like"/>
    <property type="match status" value="1"/>
</dbReference>
<dbReference type="AlphaFoldDB" id="A0A975G351"/>
<organism evidence="1 2">
    <name type="scientific">Phenylobacterium montanum</name>
    <dbReference type="NCBI Taxonomy" id="2823693"/>
    <lineage>
        <taxon>Bacteria</taxon>
        <taxon>Pseudomonadati</taxon>
        <taxon>Pseudomonadota</taxon>
        <taxon>Alphaproteobacteria</taxon>
        <taxon>Caulobacterales</taxon>
        <taxon>Caulobacteraceae</taxon>
        <taxon>Phenylobacterium</taxon>
    </lineage>
</organism>
<dbReference type="EMBL" id="CP073078">
    <property type="protein sequence ID" value="QUD90268.1"/>
    <property type="molecule type" value="Genomic_DNA"/>
</dbReference>
<dbReference type="InterPro" id="IPR010451">
    <property type="entry name" value="Acetoacetate_decarboxylase"/>
</dbReference>
<dbReference type="SUPFAM" id="SSF160104">
    <property type="entry name" value="Acetoacetate decarboxylase-like"/>
    <property type="match status" value="1"/>
</dbReference>
<dbReference type="Pfam" id="PF06314">
    <property type="entry name" value="ADC"/>
    <property type="match status" value="1"/>
</dbReference>
<proteinExistence type="predicted"/>
<sequence>MMNAEWLAVRYLTDLAKLERLLPPGFSLRGEPVVSVSCAWFKNLYWLAGGGCGVVAVDFPVSNRGKTETLDGLFCPVLWEGAPDAITTDRENLLFANIPEIEWNRWAGTASCETA</sequence>
<evidence type="ECO:0000313" key="2">
    <source>
        <dbReference type="Proteomes" id="UP000676409"/>
    </source>
</evidence>
<keyword evidence="2" id="KW-1185">Reference proteome</keyword>
<dbReference type="GO" id="GO:0016829">
    <property type="term" value="F:lyase activity"/>
    <property type="evidence" value="ECO:0007669"/>
    <property type="project" value="InterPro"/>
</dbReference>
<name>A0A975G351_9CAUL</name>
<dbReference type="Proteomes" id="UP000676409">
    <property type="component" value="Chromosome"/>
</dbReference>
<evidence type="ECO:0000313" key="1">
    <source>
        <dbReference type="EMBL" id="QUD90268.1"/>
    </source>
</evidence>
<dbReference type="InterPro" id="IPR023375">
    <property type="entry name" value="ADC_dom_sf"/>
</dbReference>
<reference evidence="1" key="1">
    <citation type="submission" date="2021-04" db="EMBL/GenBank/DDBJ databases">
        <title>The complete genome sequence of Caulobacter sp. S6.</title>
        <authorList>
            <person name="Tang Y."/>
            <person name="Ouyang W."/>
            <person name="Liu Q."/>
            <person name="Huang B."/>
            <person name="Guo Z."/>
            <person name="Lei P."/>
        </authorList>
    </citation>
    <scope>NUCLEOTIDE SEQUENCE</scope>
    <source>
        <strain evidence="1">S6</strain>
    </source>
</reference>
<dbReference type="KEGG" id="caul:KCG34_10580"/>
<protein>
    <submittedName>
        <fullName evidence="1">Acetoacetate decarboxylase family protein</fullName>
    </submittedName>
</protein>
<accession>A0A975G351</accession>